<reference evidence="12" key="2">
    <citation type="submission" date="2025-05" db="UniProtKB">
        <authorList>
            <consortium name="EnsemblMetazoa"/>
        </authorList>
    </citation>
    <scope>IDENTIFICATION</scope>
    <source>
        <strain evidence="12">Foshan</strain>
    </source>
</reference>
<organism evidence="12 13">
    <name type="scientific">Aedes albopictus</name>
    <name type="common">Asian tiger mosquito</name>
    <name type="synonym">Stegomyia albopicta</name>
    <dbReference type="NCBI Taxonomy" id="7160"/>
    <lineage>
        <taxon>Eukaryota</taxon>
        <taxon>Metazoa</taxon>
        <taxon>Ecdysozoa</taxon>
        <taxon>Arthropoda</taxon>
        <taxon>Hexapoda</taxon>
        <taxon>Insecta</taxon>
        <taxon>Pterygota</taxon>
        <taxon>Neoptera</taxon>
        <taxon>Endopterygota</taxon>
        <taxon>Diptera</taxon>
        <taxon>Nematocera</taxon>
        <taxon>Culicoidea</taxon>
        <taxon>Culicidae</taxon>
        <taxon>Culicinae</taxon>
        <taxon>Aedini</taxon>
        <taxon>Aedes</taxon>
        <taxon>Stegomyia</taxon>
    </lineage>
</organism>
<dbReference type="EnsemblMetazoa" id="AALFPA23_007235.R9584">
    <property type="protein sequence ID" value="AALFPA23_007235.P9584"/>
    <property type="gene ID" value="AALFPA23_007235"/>
</dbReference>
<dbReference type="Gene3D" id="3.30.160.60">
    <property type="entry name" value="Classic Zinc Finger"/>
    <property type="match status" value="6"/>
</dbReference>
<evidence type="ECO:0000256" key="2">
    <source>
        <dbReference type="ARBA" id="ARBA00022723"/>
    </source>
</evidence>
<evidence type="ECO:0000256" key="6">
    <source>
        <dbReference type="ARBA" id="ARBA00023163"/>
    </source>
</evidence>
<dbReference type="PROSITE" id="PS00028">
    <property type="entry name" value="ZINC_FINGER_C2H2_1"/>
    <property type="match status" value="9"/>
</dbReference>
<feature type="domain" description="C2H2-type" evidence="10">
    <location>
        <begin position="227"/>
        <end position="255"/>
    </location>
</feature>
<dbReference type="SUPFAM" id="SSF57667">
    <property type="entry name" value="beta-beta-alpha zinc fingers"/>
    <property type="match status" value="5"/>
</dbReference>
<evidence type="ECO:0000256" key="7">
    <source>
        <dbReference type="ARBA" id="ARBA00023242"/>
    </source>
</evidence>
<feature type="domain" description="C2H2-type" evidence="10">
    <location>
        <begin position="414"/>
        <end position="437"/>
    </location>
</feature>
<evidence type="ECO:0000256" key="9">
    <source>
        <dbReference type="PROSITE-ProRule" id="PRU01263"/>
    </source>
</evidence>
<evidence type="ECO:0000313" key="12">
    <source>
        <dbReference type="EnsemblMetazoa" id="AALFPA23_007235.P9584"/>
    </source>
</evidence>
<evidence type="ECO:0000259" key="10">
    <source>
        <dbReference type="PROSITE" id="PS50157"/>
    </source>
</evidence>
<feature type="binding site" evidence="9">
    <location>
        <position position="13"/>
    </location>
    <ligand>
        <name>Zn(2+)</name>
        <dbReference type="ChEBI" id="CHEBI:29105"/>
    </ligand>
</feature>
<feature type="domain" description="C2H2-type" evidence="10">
    <location>
        <begin position="171"/>
        <end position="198"/>
    </location>
</feature>
<sequence length="444" mass="51726">MDPLEEQYSNFRCRVCESKDFLINIFVNEAHQIAEKLCYCASVQVSENDGLPQHICTHCLVDLQTAYDFRKRCEDTDAKLRSNSSVAIKVELFESVITPKAETNAEILETADYFNDIDSCMTIDTKQNTFDMCDLDVTEETAYIKSDSDDAETDTEISFAHNGKSRAPKVYTCHTCDQKFEMRIQYFEHIKTHGAKRFQCRTCSKWFSRRTVWEQHESVHEGTNKKLPCNKCEKSFNSRAALLRHIAEIHEKIQKFSCNLCGRKFTQKTHLQAHEAVHAGLTYKCTQCEAMFKSHRSYLRHEQMHLPPEERNPKLVAQKQPKRYKYSKTWVCSFCGKVYNDQASHTIHQRGHTGERPYQCKECDKAFFSSKNLSRHMRIHTGIRPYKCETCGKCFQEKSHLKTHDLTHTQEKRFVCQVCFKGFTLKCSLKSHMKCHSVCEKESS</sequence>
<accession>A0ABM1YA61</accession>
<evidence type="ECO:0000256" key="4">
    <source>
        <dbReference type="ARBA" id="ARBA00022833"/>
    </source>
</evidence>
<dbReference type="SMART" id="SM00868">
    <property type="entry name" value="zf-AD"/>
    <property type="match status" value="1"/>
</dbReference>
<dbReference type="RefSeq" id="XP_019560492.2">
    <property type="nucleotide sequence ID" value="XM_019704947.3"/>
</dbReference>
<keyword evidence="8" id="KW-0863">Zinc-finger</keyword>
<dbReference type="GeneID" id="109429105"/>
<feature type="domain" description="C2H2-type" evidence="10">
    <location>
        <begin position="198"/>
        <end position="225"/>
    </location>
</feature>
<keyword evidence="4 9" id="KW-0862">Zinc</keyword>
<dbReference type="Proteomes" id="UP000069940">
    <property type="component" value="Unassembled WGS sequence"/>
</dbReference>
<dbReference type="Pfam" id="PF07776">
    <property type="entry name" value="zf-AD"/>
    <property type="match status" value="1"/>
</dbReference>
<proteinExistence type="predicted"/>
<dbReference type="Pfam" id="PF12874">
    <property type="entry name" value="zf-met"/>
    <property type="match status" value="1"/>
</dbReference>
<dbReference type="SUPFAM" id="SSF57716">
    <property type="entry name" value="Glucocorticoid receptor-like (DNA-binding domain)"/>
    <property type="match status" value="1"/>
</dbReference>
<dbReference type="PROSITE" id="PS51915">
    <property type="entry name" value="ZAD"/>
    <property type="match status" value="1"/>
</dbReference>
<dbReference type="PROSITE" id="PS50157">
    <property type="entry name" value="ZINC_FINGER_C2H2_2"/>
    <property type="match status" value="9"/>
</dbReference>
<dbReference type="PANTHER" id="PTHR24399:SF54">
    <property type="entry name" value="GASTRULA ZINC FINGER PROTEIN XLCGF26.1-LIKE-RELATED"/>
    <property type="match status" value="1"/>
</dbReference>
<feature type="domain" description="C2H2-type" evidence="10">
    <location>
        <begin position="358"/>
        <end position="385"/>
    </location>
</feature>
<keyword evidence="6" id="KW-0804">Transcription</keyword>
<evidence type="ECO:0000256" key="1">
    <source>
        <dbReference type="ARBA" id="ARBA00004123"/>
    </source>
</evidence>
<name>A0ABM1YA61_AEDAL</name>
<evidence type="ECO:0000313" key="13">
    <source>
        <dbReference type="Proteomes" id="UP000069940"/>
    </source>
</evidence>
<evidence type="ECO:0000259" key="11">
    <source>
        <dbReference type="PROSITE" id="PS51915"/>
    </source>
</evidence>
<evidence type="ECO:0008006" key="14">
    <source>
        <dbReference type="Google" id="ProtNLM"/>
    </source>
</evidence>
<feature type="domain" description="C2H2-type" evidence="10">
    <location>
        <begin position="386"/>
        <end position="413"/>
    </location>
</feature>
<feature type="domain" description="C2H2-type" evidence="10">
    <location>
        <begin position="256"/>
        <end position="283"/>
    </location>
</feature>
<feature type="binding site" evidence="9">
    <location>
        <position position="16"/>
    </location>
    <ligand>
        <name>Zn(2+)</name>
        <dbReference type="ChEBI" id="CHEBI:29105"/>
    </ligand>
</feature>
<dbReference type="InterPro" id="IPR036236">
    <property type="entry name" value="Znf_C2H2_sf"/>
</dbReference>
<keyword evidence="2 9" id="KW-0479">Metal-binding</keyword>
<keyword evidence="13" id="KW-1185">Reference proteome</keyword>
<keyword evidence="5" id="KW-0805">Transcription regulation</keyword>
<evidence type="ECO:0000256" key="8">
    <source>
        <dbReference type="PROSITE-ProRule" id="PRU00042"/>
    </source>
</evidence>
<dbReference type="InterPro" id="IPR013087">
    <property type="entry name" value="Znf_C2H2_type"/>
</dbReference>
<protein>
    <recommendedName>
        <fullName evidence="14">C2h2-type zn-finger protein</fullName>
    </recommendedName>
</protein>
<dbReference type="Gene3D" id="3.40.1800.20">
    <property type="match status" value="1"/>
</dbReference>
<feature type="domain" description="C2H2-type" evidence="10">
    <location>
        <begin position="330"/>
        <end position="357"/>
    </location>
</feature>
<evidence type="ECO:0000256" key="5">
    <source>
        <dbReference type="ARBA" id="ARBA00023015"/>
    </source>
</evidence>
<reference evidence="13" key="1">
    <citation type="journal article" date="2015" name="Proc. Natl. Acad. Sci. U.S.A.">
        <title>Genome sequence of the Asian Tiger mosquito, Aedes albopictus, reveals insights into its biology, genetics, and evolution.</title>
        <authorList>
            <person name="Chen X.G."/>
            <person name="Jiang X."/>
            <person name="Gu J."/>
            <person name="Xu M."/>
            <person name="Wu Y."/>
            <person name="Deng Y."/>
            <person name="Zhang C."/>
            <person name="Bonizzoni M."/>
            <person name="Dermauw W."/>
            <person name="Vontas J."/>
            <person name="Armbruster P."/>
            <person name="Huang X."/>
            <person name="Yang Y."/>
            <person name="Zhang H."/>
            <person name="He W."/>
            <person name="Peng H."/>
            <person name="Liu Y."/>
            <person name="Wu K."/>
            <person name="Chen J."/>
            <person name="Lirakis M."/>
            <person name="Topalis P."/>
            <person name="Van Leeuwen T."/>
            <person name="Hall A.B."/>
            <person name="Jiang X."/>
            <person name="Thorpe C."/>
            <person name="Mueller R.L."/>
            <person name="Sun C."/>
            <person name="Waterhouse R.M."/>
            <person name="Yan G."/>
            <person name="Tu Z.J."/>
            <person name="Fang X."/>
            <person name="James A.A."/>
        </authorList>
    </citation>
    <scope>NUCLEOTIDE SEQUENCE [LARGE SCALE GENOMIC DNA]</scope>
    <source>
        <strain evidence="13">Foshan</strain>
    </source>
</reference>
<evidence type="ECO:0000256" key="3">
    <source>
        <dbReference type="ARBA" id="ARBA00022737"/>
    </source>
</evidence>
<feature type="domain" description="ZAD" evidence="11">
    <location>
        <begin position="11"/>
        <end position="83"/>
    </location>
</feature>
<comment type="subcellular location">
    <subcellularLocation>
        <location evidence="1">Nucleus</location>
    </subcellularLocation>
</comment>
<dbReference type="SMART" id="SM00355">
    <property type="entry name" value="ZnF_C2H2"/>
    <property type="match status" value="9"/>
</dbReference>
<dbReference type="InterPro" id="IPR012934">
    <property type="entry name" value="Znf_AD"/>
</dbReference>
<dbReference type="PANTHER" id="PTHR24399">
    <property type="entry name" value="ZINC FINGER AND BTB DOMAIN-CONTAINING"/>
    <property type="match status" value="1"/>
</dbReference>
<feature type="domain" description="C2H2-type" evidence="10">
    <location>
        <begin position="283"/>
        <end position="310"/>
    </location>
</feature>
<keyword evidence="7" id="KW-0539">Nucleus</keyword>
<feature type="binding site" evidence="9">
    <location>
        <position position="59"/>
    </location>
    <ligand>
        <name>Zn(2+)</name>
        <dbReference type="ChEBI" id="CHEBI:29105"/>
    </ligand>
</feature>
<feature type="binding site" evidence="9">
    <location>
        <position position="56"/>
    </location>
    <ligand>
        <name>Zn(2+)</name>
        <dbReference type="ChEBI" id="CHEBI:29105"/>
    </ligand>
</feature>
<dbReference type="Pfam" id="PF00096">
    <property type="entry name" value="zf-C2H2"/>
    <property type="match status" value="3"/>
</dbReference>
<keyword evidence="3" id="KW-0677">Repeat</keyword>